<organism evidence="1 2">
    <name type="scientific">Hamadaea flava</name>
    <dbReference type="NCBI Taxonomy" id="1742688"/>
    <lineage>
        <taxon>Bacteria</taxon>
        <taxon>Bacillati</taxon>
        <taxon>Actinomycetota</taxon>
        <taxon>Actinomycetes</taxon>
        <taxon>Micromonosporales</taxon>
        <taxon>Micromonosporaceae</taxon>
        <taxon>Hamadaea</taxon>
    </lineage>
</organism>
<evidence type="ECO:0000313" key="1">
    <source>
        <dbReference type="EMBL" id="MFC4130486.1"/>
    </source>
</evidence>
<dbReference type="EMBL" id="JBHSAY010000005">
    <property type="protein sequence ID" value="MFC4130486.1"/>
    <property type="molecule type" value="Genomic_DNA"/>
</dbReference>
<dbReference type="Proteomes" id="UP001595816">
    <property type="component" value="Unassembled WGS sequence"/>
</dbReference>
<name>A0ABV8LHR2_9ACTN</name>
<reference evidence="2" key="1">
    <citation type="journal article" date="2019" name="Int. J. Syst. Evol. Microbiol.">
        <title>The Global Catalogue of Microorganisms (GCM) 10K type strain sequencing project: providing services to taxonomists for standard genome sequencing and annotation.</title>
        <authorList>
            <consortium name="The Broad Institute Genomics Platform"/>
            <consortium name="The Broad Institute Genome Sequencing Center for Infectious Disease"/>
            <person name="Wu L."/>
            <person name="Ma J."/>
        </authorList>
    </citation>
    <scope>NUCLEOTIDE SEQUENCE [LARGE SCALE GENOMIC DNA]</scope>
    <source>
        <strain evidence="2">CGMCC 4.7289</strain>
    </source>
</reference>
<comment type="caution">
    <text evidence="1">The sequence shown here is derived from an EMBL/GenBank/DDBJ whole genome shotgun (WGS) entry which is preliminary data.</text>
</comment>
<sequence length="151" mass="16890">MTQASLSPTDQQAVDQAWSAYQQLNAIYLKAAQSGTYEWNTDKTKRPLYPYAAGTYMSALERDLDIMREQGFLRKGSPRVTLRRVVSVSPTSIVVEVCVDDSGTDTVSRKTGKSVVKSGQNQRYPVTMRAGLYPDAKWRWVESRADRAASC</sequence>
<keyword evidence="2" id="KW-1185">Reference proteome</keyword>
<accession>A0ABV8LHR2</accession>
<evidence type="ECO:0000313" key="2">
    <source>
        <dbReference type="Proteomes" id="UP001595816"/>
    </source>
</evidence>
<protein>
    <submittedName>
        <fullName evidence="1">Uncharacterized protein</fullName>
    </submittedName>
</protein>
<dbReference type="RefSeq" id="WP_253757805.1">
    <property type="nucleotide sequence ID" value="NZ_JAMZDZ010000001.1"/>
</dbReference>
<gene>
    <name evidence="1" type="ORF">ACFOZ4_07710</name>
</gene>
<proteinExistence type="predicted"/>